<reference evidence="3" key="1">
    <citation type="journal article" date="2019" name="Int. J. Syst. Evol. Microbiol.">
        <title>The Global Catalogue of Microorganisms (GCM) 10K type strain sequencing project: providing services to taxonomists for standard genome sequencing and annotation.</title>
        <authorList>
            <consortium name="The Broad Institute Genomics Platform"/>
            <consortium name="The Broad Institute Genome Sequencing Center for Infectious Disease"/>
            <person name="Wu L."/>
            <person name="Ma J."/>
        </authorList>
    </citation>
    <scope>NUCLEOTIDE SEQUENCE [LARGE SCALE GENOMIC DNA]</scope>
    <source>
        <strain evidence="3">CGMCC 1.12942</strain>
    </source>
</reference>
<gene>
    <name evidence="2" type="ORF">ACFQNG_08355</name>
</gene>
<evidence type="ECO:0000313" key="2">
    <source>
        <dbReference type="EMBL" id="MFC7441166.1"/>
    </source>
</evidence>
<keyword evidence="3" id="KW-1185">Reference proteome</keyword>
<keyword evidence="1" id="KW-0472">Membrane</keyword>
<keyword evidence="1" id="KW-0812">Transmembrane</keyword>
<dbReference type="Proteomes" id="UP001596500">
    <property type="component" value="Unassembled WGS sequence"/>
</dbReference>
<evidence type="ECO:0008006" key="4">
    <source>
        <dbReference type="Google" id="ProtNLM"/>
    </source>
</evidence>
<proteinExistence type="predicted"/>
<accession>A0ABW2RJK3</accession>
<sequence length="71" mass="8178">MADNEWVLFLLHCFLALFSGGVFFFFLYSMRKLSSPKEWTLPIWVALICAPILLAYSIFAIVFMLGEPLNN</sequence>
<name>A0ABW2RJK3_9BACL</name>
<keyword evidence="1" id="KW-1133">Transmembrane helix</keyword>
<evidence type="ECO:0000256" key="1">
    <source>
        <dbReference type="SAM" id="Phobius"/>
    </source>
</evidence>
<evidence type="ECO:0000313" key="3">
    <source>
        <dbReference type="Proteomes" id="UP001596500"/>
    </source>
</evidence>
<dbReference type="RefSeq" id="WP_379864455.1">
    <property type="nucleotide sequence ID" value="NZ_JBHTBW010000020.1"/>
</dbReference>
<dbReference type="EMBL" id="JBHTBW010000020">
    <property type="protein sequence ID" value="MFC7441166.1"/>
    <property type="molecule type" value="Genomic_DNA"/>
</dbReference>
<comment type="caution">
    <text evidence="2">The sequence shown here is derived from an EMBL/GenBank/DDBJ whole genome shotgun (WGS) entry which is preliminary data.</text>
</comment>
<feature type="transmembrane region" description="Helical" evidence="1">
    <location>
        <begin position="6"/>
        <end position="29"/>
    </location>
</feature>
<protein>
    <recommendedName>
        <fullName evidence="4">Cardiolipin synthase N-terminal domain-containing protein</fullName>
    </recommendedName>
</protein>
<organism evidence="2 3">
    <name type="scientific">Laceyella putida</name>
    <dbReference type="NCBI Taxonomy" id="110101"/>
    <lineage>
        <taxon>Bacteria</taxon>
        <taxon>Bacillati</taxon>
        <taxon>Bacillota</taxon>
        <taxon>Bacilli</taxon>
        <taxon>Bacillales</taxon>
        <taxon>Thermoactinomycetaceae</taxon>
        <taxon>Laceyella</taxon>
    </lineage>
</organism>
<feature type="transmembrane region" description="Helical" evidence="1">
    <location>
        <begin position="41"/>
        <end position="65"/>
    </location>
</feature>